<dbReference type="AlphaFoldDB" id="A0A9W7D1H8"/>
<feature type="coiled-coil region" evidence="1">
    <location>
        <begin position="149"/>
        <end position="176"/>
    </location>
</feature>
<evidence type="ECO:0000313" key="4">
    <source>
        <dbReference type="Proteomes" id="UP001165121"/>
    </source>
</evidence>
<dbReference type="OrthoDB" id="127692at2759"/>
<comment type="caution">
    <text evidence="3">The sequence shown here is derived from an EMBL/GenBank/DDBJ whole genome shotgun (WGS) entry which is preliminary data.</text>
</comment>
<gene>
    <name evidence="3" type="ORF">Pfra01_002137500</name>
</gene>
<evidence type="ECO:0000256" key="1">
    <source>
        <dbReference type="SAM" id="Coils"/>
    </source>
</evidence>
<accession>A0A9W7D1H8</accession>
<organism evidence="3 4">
    <name type="scientific">Phytophthora fragariaefolia</name>
    <dbReference type="NCBI Taxonomy" id="1490495"/>
    <lineage>
        <taxon>Eukaryota</taxon>
        <taxon>Sar</taxon>
        <taxon>Stramenopiles</taxon>
        <taxon>Oomycota</taxon>
        <taxon>Peronosporomycetes</taxon>
        <taxon>Peronosporales</taxon>
        <taxon>Peronosporaceae</taxon>
        <taxon>Phytophthora</taxon>
    </lineage>
</organism>
<proteinExistence type="predicted"/>
<protein>
    <submittedName>
        <fullName evidence="3">Unnamed protein product</fullName>
    </submittedName>
</protein>
<name>A0A9W7D1H8_9STRA</name>
<reference evidence="3" key="1">
    <citation type="submission" date="2023-04" db="EMBL/GenBank/DDBJ databases">
        <title>Phytophthora fragariaefolia NBRC 109709.</title>
        <authorList>
            <person name="Ichikawa N."/>
            <person name="Sato H."/>
            <person name="Tonouchi N."/>
        </authorList>
    </citation>
    <scope>NUCLEOTIDE SEQUENCE</scope>
    <source>
        <strain evidence="3">NBRC 109709</strain>
    </source>
</reference>
<keyword evidence="4" id="KW-1185">Reference proteome</keyword>
<dbReference type="Proteomes" id="UP001165121">
    <property type="component" value="Unassembled WGS sequence"/>
</dbReference>
<evidence type="ECO:0000256" key="2">
    <source>
        <dbReference type="SAM" id="MobiDB-lite"/>
    </source>
</evidence>
<keyword evidence="1" id="KW-0175">Coiled coil</keyword>
<evidence type="ECO:0000313" key="3">
    <source>
        <dbReference type="EMBL" id="GMF52305.1"/>
    </source>
</evidence>
<sequence length="350" mass="39263">MKRRAGARTSNNDARHRDITSKLSGNAKKLSKKREVKSAAASILGVKKRIDATSEGSTSWRSGDGSSLNYVAECQRLRGQLERVLLDHQRQEEEIVALRALAKSLKEEVETIQERQQLQRSACSSSNYIAVGNVQQLGSHQFFKMDVQVEKLEGENSELRRQLEDSQEGLQRARDCIAEKLPVYKLAAVKANAELRCVKSQLQQERAHSDHLQNELVKCKARQDDVFVRVSSERGNNQEEHDNDTDEGEIVKREREAFFRQCMHLQDRSISSRYDIKQTNATARGSDGVGPSVETKTAQLADFGSTINVIASAKSCSDVKTVRHPDENLIGLDFYLGEMNLAPSKFSKSI</sequence>
<feature type="region of interest" description="Disordered" evidence="2">
    <location>
        <begin position="1"/>
        <end position="38"/>
    </location>
</feature>
<dbReference type="EMBL" id="BSXT01003074">
    <property type="protein sequence ID" value="GMF52305.1"/>
    <property type="molecule type" value="Genomic_DNA"/>
</dbReference>
<feature type="coiled-coil region" evidence="1">
    <location>
        <begin position="74"/>
        <end position="115"/>
    </location>
</feature>